<accession>A0ABP7N3F8</accession>
<reference evidence="2" key="1">
    <citation type="journal article" date="2019" name="Int. J. Syst. Evol. Microbiol.">
        <title>The Global Catalogue of Microorganisms (GCM) 10K type strain sequencing project: providing services to taxonomists for standard genome sequencing and annotation.</title>
        <authorList>
            <consortium name="The Broad Institute Genomics Platform"/>
            <consortium name="The Broad Institute Genome Sequencing Center for Infectious Disease"/>
            <person name="Wu L."/>
            <person name="Ma J."/>
        </authorList>
    </citation>
    <scope>NUCLEOTIDE SEQUENCE [LARGE SCALE GENOMIC DNA]</scope>
    <source>
        <strain evidence="2">JCM 17551</strain>
    </source>
</reference>
<protein>
    <recommendedName>
        <fullName evidence="3">Lipoprotein</fullName>
    </recommendedName>
</protein>
<dbReference type="EMBL" id="BAABBN010000012">
    <property type="protein sequence ID" value="GAA3935968.1"/>
    <property type="molecule type" value="Genomic_DNA"/>
</dbReference>
<dbReference type="Proteomes" id="UP001501565">
    <property type="component" value="Unassembled WGS sequence"/>
</dbReference>
<evidence type="ECO:0008006" key="3">
    <source>
        <dbReference type="Google" id="ProtNLM"/>
    </source>
</evidence>
<evidence type="ECO:0000313" key="2">
    <source>
        <dbReference type="Proteomes" id="UP001501565"/>
    </source>
</evidence>
<sequence>MPHGRRIWTSLLWSSLNRGTPQIPLGLIKLELNMKKHFTLGLLILTSVSACNSLESQANYLEPLYSVNVKATEITFEVKSNGCTRADDFHIGIAPVNETNRLWIERLNMDRCRKMPRIIEITKGYDGSKVDIDRPIILENLLLVKPANRR</sequence>
<name>A0ABP7N3F8_9GAMM</name>
<comment type="caution">
    <text evidence="1">The sequence shown here is derived from an EMBL/GenBank/DDBJ whole genome shotgun (WGS) entry which is preliminary data.</text>
</comment>
<proteinExistence type="predicted"/>
<gene>
    <name evidence="1" type="ORF">GCM10022277_35560</name>
</gene>
<evidence type="ECO:0000313" key="1">
    <source>
        <dbReference type="EMBL" id="GAA3935968.1"/>
    </source>
</evidence>
<organism evidence="1 2">
    <name type="scientific">Litoribacillus peritrichatus</name>
    <dbReference type="NCBI Taxonomy" id="718191"/>
    <lineage>
        <taxon>Bacteria</taxon>
        <taxon>Pseudomonadati</taxon>
        <taxon>Pseudomonadota</taxon>
        <taxon>Gammaproteobacteria</taxon>
        <taxon>Oceanospirillales</taxon>
        <taxon>Oceanospirillaceae</taxon>
        <taxon>Litoribacillus</taxon>
    </lineage>
</organism>
<keyword evidence="2" id="KW-1185">Reference proteome</keyword>